<dbReference type="SUPFAM" id="SSF109604">
    <property type="entry name" value="HD-domain/PDEase-like"/>
    <property type="match status" value="1"/>
</dbReference>
<dbReference type="NCBIfam" id="TIGR01693">
    <property type="entry name" value="UTase_glnD"/>
    <property type="match status" value="1"/>
</dbReference>
<keyword evidence="1 7" id="KW-0808">Transferase</keyword>
<dbReference type="PANTHER" id="PTHR47320:SF1">
    <property type="entry name" value="BIFUNCTIONAL URIDYLYLTRANSFERASE_URIDYLYL-REMOVING ENZYME"/>
    <property type="match status" value="1"/>
</dbReference>
<dbReference type="InterPro" id="IPR006674">
    <property type="entry name" value="HD_domain"/>
</dbReference>
<comment type="caution">
    <text evidence="10">The sequence shown here is derived from an EMBL/GenBank/DDBJ whole genome shotgun (WGS) entry which is preliminary data.</text>
</comment>
<dbReference type="InterPro" id="IPR002912">
    <property type="entry name" value="ACT_dom"/>
</dbReference>
<evidence type="ECO:0000313" key="10">
    <source>
        <dbReference type="EMBL" id="MCB6184463.1"/>
    </source>
</evidence>
<dbReference type="InterPro" id="IPR043519">
    <property type="entry name" value="NT_sf"/>
</dbReference>
<evidence type="ECO:0000313" key="11">
    <source>
        <dbReference type="Proteomes" id="UP001165395"/>
    </source>
</evidence>
<dbReference type="CDD" id="cd04900">
    <property type="entry name" value="ACT_UUR-like_1"/>
    <property type="match status" value="1"/>
</dbReference>
<keyword evidence="4 7" id="KW-0378">Hydrolase</keyword>
<dbReference type="InterPro" id="IPR003607">
    <property type="entry name" value="HD/PDEase_dom"/>
</dbReference>
<dbReference type="PROSITE" id="PS51831">
    <property type="entry name" value="HD"/>
    <property type="match status" value="1"/>
</dbReference>
<dbReference type="PROSITE" id="PS51671">
    <property type="entry name" value="ACT"/>
    <property type="match status" value="2"/>
</dbReference>
<keyword evidence="6 7" id="KW-0511">Multifunctional enzyme</keyword>
<dbReference type="EMBL" id="JAJBZT010000007">
    <property type="protein sequence ID" value="MCB6184463.1"/>
    <property type="molecule type" value="Genomic_DNA"/>
</dbReference>
<dbReference type="Proteomes" id="UP001165395">
    <property type="component" value="Unassembled WGS sequence"/>
</dbReference>
<dbReference type="Gene3D" id="3.30.460.10">
    <property type="entry name" value="Beta Polymerase, domain 2"/>
    <property type="match status" value="1"/>
</dbReference>
<comment type="caution">
    <text evidence="7">Lacks conserved residue(s) required for the propagation of feature annotation.</text>
</comment>
<keyword evidence="2 7" id="KW-0548">Nucleotidyltransferase</keyword>
<dbReference type="SUPFAM" id="SSF81301">
    <property type="entry name" value="Nucleotidyltransferase"/>
    <property type="match status" value="1"/>
</dbReference>
<evidence type="ECO:0000256" key="3">
    <source>
        <dbReference type="ARBA" id="ARBA00022737"/>
    </source>
</evidence>
<dbReference type="PANTHER" id="PTHR47320">
    <property type="entry name" value="BIFUNCTIONAL URIDYLYLTRANSFERASE/URIDYLYL-REMOVING ENZYME"/>
    <property type="match status" value="1"/>
</dbReference>
<feature type="domain" description="HD" evidence="9">
    <location>
        <begin position="441"/>
        <end position="563"/>
    </location>
</feature>
<evidence type="ECO:0000256" key="7">
    <source>
        <dbReference type="HAMAP-Rule" id="MF_00277"/>
    </source>
</evidence>
<dbReference type="SUPFAM" id="SSF55021">
    <property type="entry name" value="ACT-like"/>
    <property type="match status" value="2"/>
</dbReference>
<feature type="domain" description="ACT" evidence="8">
    <location>
        <begin position="679"/>
        <end position="760"/>
    </location>
</feature>
<gene>
    <name evidence="7" type="primary">glnD</name>
    <name evidence="10" type="ORF">LIN78_12990</name>
</gene>
<dbReference type="RefSeq" id="WP_227181273.1">
    <property type="nucleotide sequence ID" value="NZ_JAJBZT010000007.1"/>
</dbReference>
<dbReference type="Pfam" id="PF08335">
    <property type="entry name" value="GlnD_UR_UTase"/>
    <property type="match status" value="1"/>
</dbReference>
<dbReference type="GO" id="GO:0008773">
    <property type="term" value="F:[protein-PII] uridylyltransferase activity"/>
    <property type="evidence" value="ECO:0007669"/>
    <property type="project" value="UniProtKB-EC"/>
</dbReference>
<dbReference type="InterPro" id="IPR045865">
    <property type="entry name" value="ACT-like_dom_sf"/>
</dbReference>
<evidence type="ECO:0000259" key="9">
    <source>
        <dbReference type="PROSITE" id="PS51831"/>
    </source>
</evidence>
<dbReference type="Pfam" id="PF01966">
    <property type="entry name" value="HD"/>
    <property type="match status" value="1"/>
</dbReference>
<dbReference type="Pfam" id="PF01909">
    <property type="entry name" value="NTP_transf_2"/>
    <property type="match status" value="1"/>
</dbReference>
<keyword evidence="3" id="KW-0677">Repeat</keyword>
<dbReference type="InterPro" id="IPR002934">
    <property type="entry name" value="Polymerase_NTP_transf_dom"/>
</dbReference>
<dbReference type="NCBIfam" id="NF002837">
    <property type="entry name" value="PRK03059.1"/>
    <property type="match status" value="1"/>
</dbReference>
<dbReference type="EC" id="3.1.4.-" evidence="7"/>
<dbReference type="Gene3D" id="3.30.70.260">
    <property type="match status" value="1"/>
</dbReference>
<comment type="catalytic activity">
    <reaction evidence="7">
        <text>[protein-PII]-L-tyrosine + UTP = [protein-PII]-uridylyl-L-tyrosine + diphosphate</text>
        <dbReference type="Rhea" id="RHEA:13673"/>
        <dbReference type="Rhea" id="RHEA-COMP:12147"/>
        <dbReference type="Rhea" id="RHEA-COMP:12148"/>
        <dbReference type="ChEBI" id="CHEBI:33019"/>
        <dbReference type="ChEBI" id="CHEBI:46398"/>
        <dbReference type="ChEBI" id="CHEBI:46858"/>
        <dbReference type="ChEBI" id="CHEBI:90602"/>
        <dbReference type="EC" id="2.7.7.59"/>
    </reaction>
</comment>
<evidence type="ECO:0000256" key="5">
    <source>
        <dbReference type="ARBA" id="ARBA00022842"/>
    </source>
</evidence>
<comment type="catalytic activity">
    <reaction evidence="7">
        <text>[protein-PII]-uridylyl-L-tyrosine + H2O = [protein-PII]-L-tyrosine + UMP + H(+)</text>
        <dbReference type="Rhea" id="RHEA:48600"/>
        <dbReference type="Rhea" id="RHEA-COMP:12147"/>
        <dbReference type="Rhea" id="RHEA-COMP:12148"/>
        <dbReference type="ChEBI" id="CHEBI:15377"/>
        <dbReference type="ChEBI" id="CHEBI:15378"/>
        <dbReference type="ChEBI" id="CHEBI:46858"/>
        <dbReference type="ChEBI" id="CHEBI:57865"/>
        <dbReference type="ChEBI" id="CHEBI:90602"/>
    </reaction>
</comment>
<dbReference type="PIRSF" id="PIRSF006288">
    <property type="entry name" value="PII_uridyltransf"/>
    <property type="match status" value="1"/>
</dbReference>
<comment type="cofactor">
    <cofactor evidence="7">
        <name>Mg(2+)</name>
        <dbReference type="ChEBI" id="CHEBI:18420"/>
    </cofactor>
</comment>
<dbReference type="HAMAP" id="MF_00277">
    <property type="entry name" value="PII_uridylyl_transf"/>
    <property type="match status" value="1"/>
</dbReference>
<proteinExistence type="inferred from homology"/>
<comment type="function">
    <text evidence="7">Modifies, by uridylylation and deuridylylation, the PII regulatory proteins (GlnB and homologs), in response to the nitrogen status of the cell that GlnD senses through the glutamine level. Under low glutamine levels, catalyzes the conversion of the PII proteins and UTP to PII-UMP and PPi, while under higher glutamine levels, GlnD hydrolyzes PII-UMP to PII and UMP (deuridylylation). Thus, controls uridylylation state and activity of the PII proteins, and plays an important role in the regulation of nitrogen metabolism.</text>
</comment>
<keyword evidence="5 7" id="KW-0460">Magnesium</keyword>
<evidence type="ECO:0000259" key="8">
    <source>
        <dbReference type="PROSITE" id="PS51671"/>
    </source>
</evidence>
<organism evidence="10 11">
    <name type="scientific">Leeia speluncae</name>
    <dbReference type="NCBI Taxonomy" id="2884804"/>
    <lineage>
        <taxon>Bacteria</taxon>
        <taxon>Pseudomonadati</taxon>
        <taxon>Pseudomonadota</taxon>
        <taxon>Betaproteobacteria</taxon>
        <taxon>Neisseriales</taxon>
        <taxon>Leeiaceae</taxon>
        <taxon>Leeia</taxon>
    </lineage>
</organism>
<keyword evidence="11" id="KW-1185">Reference proteome</keyword>
<accession>A0ABS8D8C5</accession>
<reference evidence="10" key="1">
    <citation type="submission" date="2021-10" db="EMBL/GenBank/DDBJ databases">
        <title>The complete genome sequence of Leeia sp. TBRC 13508.</title>
        <authorList>
            <person name="Charoenyingcharoen P."/>
            <person name="Yukphan P."/>
        </authorList>
    </citation>
    <scope>NUCLEOTIDE SEQUENCE</scope>
    <source>
        <strain evidence="10">TBRC 13508</strain>
    </source>
</reference>
<evidence type="ECO:0000256" key="4">
    <source>
        <dbReference type="ARBA" id="ARBA00022801"/>
    </source>
</evidence>
<protein>
    <recommendedName>
        <fullName evidence="7">Bifunctional uridylyltransferase/uridylyl-removing enzyme</fullName>
        <shortName evidence="7">UTase/UR</shortName>
    </recommendedName>
    <alternativeName>
        <fullName evidence="7">Bifunctional [protein-PII] modification enzyme</fullName>
    </alternativeName>
    <alternativeName>
        <fullName evidence="7">Bifunctional nitrogen sensor protein</fullName>
    </alternativeName>
    <domain>
        <recommendedName>
            <fullName evidence="7">[Protein-PII] uridylyltransferase</fullName>
            <shortName evidence="7">PII uridylyltransferase</shortName>
            <shortName evidence="7">UTase</shortName>
            <ecNumber evidence="7">2.7.7.59</ecNumber>
        </recommendedName>
    </domain>
    <domain>
        <recommendedName>
            <fullName evidence="7">[Protein-PII]-UMP uridylyl-removing enzyme</fullName>
            <shortName evidence="7">UR</shortName>
            <ecNumber evidence="7">3.1.4.-</ecNumber>
        </recommendedName>
    </domain>
</protein>
<evidence type="ECO:0000256" key="2">
    <source>
        <dbReference type="ARBA" id="ARBA00022695"/>
    </source>
</evidence>
<dbReference type="SUPFAM" id="SSF81593">
    <property type="entry name" value="Nucleotidyltransferase substrate binding subunit/domain"/>
    <property type="match status" value="1"/>
</dbReference>
<dbReference type="CDD" id="cd04899">
    <property type="entry name" value="ACT_ACR-UUR-like_2"/>
    <property type="match status" value="1"/>
</dbReference>
<sequence length="856" mass="98271">MNVSNLPTEITPLRDWIRQEKQKISETYDFTSRPNTRLAAQSKLVDQLLQTLWARQSMPEASLLIAVGGYGRGQLYPFSDIDLLILVAEDASEEDNQKVEAFIHLLWDIGLEVGHSVRTLKECIQESETDITVQTSMSEARLLVGDEQTFHTFLDQQKAVFDPKLFFEAKLLEQQQRHAKYFGVSNNLEPNIKESPGGLRDLHVLTWVAHACGFGNDWDDLSKRGFISSLEVRLLKRAERVLQAIRIALHETANRREDRLIYDLQGTLAKRFSLEDHPRKRASEQLMQAYYRAARTIRQLNQMLVQRLKSEIFTPNSVESIAINERFAMSEGHLTLRDPALFDHTPNAILEAFYLFQTNPQLEGWSSELLRALWHARSKINNSFRNNEYNKQLFIKILSAPRGQTTVFRQMNQLGLLGKYIPAFGRIVGQMQHDLFHVYTVDEHILMVVRNLRRFAIADFNHEYPFCSRLMLDFEQPELLYLAGLFHDIAKGRGGDHSQLGKVDAYRFAKQHGFDEEGCELVSWLVENHLTMSQIAQKQDTTDPEVIDSFAKLVGTERCLTALYLLTVADIRGTSPKVWNGWKGKLLEDLYQSTRRRLGSTETATNYVEERQEEALKLIRLYAIDDEKPKQLWSQLNTVYFLRHDEQEIAWHARMLFFRTETPTPVVKVRLDNSGEGLQVLIYMPDQQDLFARICAQFEKSRFNIVNAKIFTTKHGYALDTFRVLPPADTAEHYRDLISLLEYDLTKTLTEETPVKPPSAGRLSRALRHFPISPQVHIRPDDRGNYYVMSIIAGDRPGLLSRVAALLVSYKISVFSARIATLGERVEDTFLIAGPALSDPKTMITLEGDLLEILRG</sequence>
<dbReference type="Gene3D" id="1.10.3210.10">
    <property type="entry name" value="Hypothetical protein af1432"/>
    <property type="match status" value="1"/>
</dbReference>
<dbReference type="CDD" id="cd00077">
    <property type="entry name" value="HDc"/>
    <property type="match status" value="1"/>
</dbReference>
<dbReference type="SMART" id="SM00471">
    <property type="entry name" value="HDc"/>
    <property type="match status" value="1"/>
</dbReference>
<name>A0ABS8D8C5_9NEIS</name>
<comment type="similarity">
    <text evidence="7">Belongs to the GlnD family.</text>
</comment>
<comment type="activity regulation">
    <text evidence="7">Uridylyltransferase (UTase) activity is inhibited by glutamine, while glutamine activates uridylyl-removing (UR) activity.</text>
</comment>
<evidence type="ECO:0000256" key="1">
    <source>
        <dbReference type="ARBA" id="ARBA00022679"/>
    </source>
</evidence>
<dbReference type="EC" id="2.7.7.59" evidence="7"/>
<dbReference type="CDD" id="cd05401">
    <property type="entry name" value="NT_GlnE_GlnD_like"/>
    <property type="match status" value="1"/>
</dbReference>
<feature type="region of interest" description="Uridylyltransferase" evidence="7">
    <location>
        <begin position="1"/>
        <end position="322"/>
    </location>
</feature>
<comment type="domain">
    <text evidence="7">Has four distinct domains: an N-terminal nucleotidyltransferase (NT) domain responsible for UTase activity, a central HD domain that encodes UR activity, and two C-terminal ACT domains that seem to have a role in glutamine sensing.</text>
</comment>
<dbReference type="InterPro" id="IPR013546">
    <property type="entry name" value="PII_UdlTrfase/GS_AdlTrfase"/>
</dbReference>
<feature type="domain" description="ACT" evidence="8">
    <location>
        <begin position="788"/>
        <end position="856"/>
    </location>
</feature>
<dbReference type="InterPro" id="IPR010043">
    <property type="entry name" value="UTase/UR"/>
</dbReference>
<evidence type="ECO:0000256" key="6">
    <source>
        <dbReference type="ARBA" id="ARBA00023268"/>
    </source>
</evidence>